<dbReference type="CDD" id="cd08349">
    <property type="entry name" value="BLMA_like"/>
    <property type="match status" value="1"/>
</dbReference>
<keyword evidence="5" id="KW-0560">Oxidoreductase</keyword>
<evidence type="ECO:0000259" key="4">
    <source>
        <dbReference type="PROSITE" id="PS51819"/>
    </source>
</evidence>
<protein>
    <recommendedName>
        <fullName evidence="2">Bleomycin resistance protein</fullName>
    </recommendedName>
</protein>
<reference evidence="6" key="1">
    <citation type="submission" date="2016-10" db="EMBL/GenBank/DDBJ databases">
        <authorList>
            <person name="Varghese N."/>
            <person name="Submissions S."/>
        </authorList>
    </citation>
    <scope>NUCLEOTIDE SEQUENCE [LARGE SCALE GENOMIC DNA]</scope>
    <source>
        <strain evidence="6">DSM 17465</strain>
    </source>
</reference>
<accession>A0A1I7CIU1</accession>
<dbReference type="EMBL" id="FPBD01000006">
    <property type="protein sequence ID" value="SFT99358.1"/>
    <property type="molecule type" value="Genomic_DNA"/>
</dbReference>
<dbReference type="Proteomes" id="UP000183371">
    <property type="component" value="Unassembled WGS sequence"/>
</dbReference>
<sequence>MSNPLVPEFAVSDWLASKRFYCDMLGFDCLYERPEEGFCYLSLGGAEIMLDQIGIGRTFDNGHAPQSYPFGKGLNVQIEVDTIEPMVRKLKQADIALFLEPEDKWYRKNDGKVGNRQFVVADPDGYLLRFCQSLGSRKI</sequence>
<proteinExistence type="inferred from homology"/>
<dbReference type="Gene3D" id="3.10.180.10">
    <property type="entry name" value="2,3-Dihydroxybiphenyl 1,2-Dioxygenase, domain 1"/>
    <property type="match status" value="1"/>
</dbReference>
<dbReference type="GO" id="GO:0046677">
    <property type="term" value="P:response to antibiotic"/>
    <property type="evidence" value="ECO:0007669"/>
    <property type="project" value="UniProtKB-KW"/>
</dbReference>
<gene>
    <name evidence="5" type="ORF">SAMN05444141_10613</name>
</gene>
<dbReference type="InterPro" id="IPR029068">
    <property type="entry name" value="Glyas_Bleomycin-R_OHBP_Dase"/>
</dbReference>
<dbReference type="InterPro" id="IPR037523">
    <property type="entry name" value="VOC_core"/>
</dbReference>
<dbReference type="InterPro" id="IPR004360">
    <property type="entry name" value="Glyas_Fos-R_dOase_dom"/>
</dbReference>
<dbReference type="GO" id="GO:0051213">
    <property type="term" value="F:dioxygenase activity"/>
    <property type="evidence" value="ECO:0007669"/>
    <property type="project" value="UniProtKB-KW"/>
</dbReference>
<evidence type="ECO:0000313" key="6">
    <source>
        <dbReference type="Proteomes" id="UP000183371"/>
    </source>
</evidence>
<evidence type="ECO:0000256" key="1">
    <source>
        <dbReference type="ARBA" id="ARBA00011051"/>
    </source>
</evidence>
<keyword evidence="3" id="KW-0046">Antibiotic resistance</keyword>
<dbReference type="Pfam" id="PF00903">
    <property type="entry name" value="Glyoxalase"/>
    <property type="match status" value="1"/>
</dbReference>
<dbReference type="RefSeq" id="WP_054784666.1">
    <property type="nucleotide sequence ID" value="NZ_FPBD01000006.1"/>
</dbReference>
<name>A0A1I7CIU1_9HYPH</name>
<organism evidence="5 6">
    <name type="scientific">Pseudovibrio denitrificans</name>
    <dbReference type="NCBI Taxonomy" id="258256"/>
    <lineage>
        <taxon>Bacteria</taxon>
        <taxon>Pseudomonadati</taxon>
        <taxon>Pseudomonadota</taxon>
        <taxon>Alphaproteobacteria</taxon>
        <taxon>Hyphomicrobiales</taxon>
        <taxon>Stappiaceae</taxon>
        <taxon>Pseudovibrio</taxon>
    </lineage>
</organism>
<dbReference type="AlphaFoldDB" id="A0A1I7CIU1"/>
<dbReference type="InterPro" id="IPR000335">
    <property type="entry name" value="Bleomycin-R"/>
</dbReference>
<dbReference type="SUPFAM" id="SSF54593">
    <property type="entry name" value="Glyoxalase/Bleomycin resistance protein/Dihydroxybiphenyl dioxygenase"/>
    <property type="match status" value="1"/>
</dbReference>
<evidence type="ECO:0000256" key="3">
    <source>
        <dbReference type="ARBA" id="ARBA00023251"/>
    </source>
</evidence>
<dbReference type="PROSITE" id="PS51819">
    <property type="entry name" value="VOC"/>
    <property type="match status" value="1"/>
</dbReference>
<keyword evidence="5" id="KW-0223">Dioxygenase</keyword>
<comment type="similarity">
    <text evidence="1">Belongs to the bleomycin resistance protein family.</text>
</comment>
<evidence type="ECO:0000313" key="5">
    <source>
        <dbReference type="EMBL" id="SFT99358.1"/>
    </source>
</evidence>
<feature type="domain" description="VOC" evidence="4">
    <location>
        <begin position="1"/>
        <end position="133"/>
    </location>
</feature>
<keyword evidence="6" id="KW-1185">Reference proteome</keyword>
<evidence type="ECO:0000256" key="2">
    <source>
        <dbReference type="ARBA" id="ARBA00021572"/>
    </source>
</evidence>